<organism evidence="1 2">
    <name type="scientific">Thalassiosira oceanica</name>
    <name type="common">Marine diatom</name>
    <dbReference type="NCBI Taxonomy" id="159749"/>
    <lineage>
        <taxon>Eukaryota</taxon>
        <taxon>Sar</taxon>
        <taxon>Stramenopiles</taxon>
        <taxon>Ochrophyta</taxon>
        <taxon>Bacillariophyta</taxon>
        <taxon>Coscinodiscophyceae</taxon>
        <taxon>Thalassiosirophycidae</taxon>
        <taxon>Thalassiosirales</taxon>
        <taxon>Thalassiosiraceae</taxon>
        <taxon>Thalassiosira</taxon>
    </lineage>
</organism>
<name>K0S3K8_THAOC</name>
<reference evidence="1 2" key="1">
    <citation type="journal article" date="2012" name="Genome Biol.">
        <title>Genome and low-iron response of an oceanic diatom adapted to chronic iron limitation.</title>
        <authorList>
            <person name="Lommer M."/>
            <person name="Specht M."/>
            <person name="Roy A.S."/>
            <person name="Kraemer L."/>
            <person name="Andreson R."/>
            <person name="Gutowska M.A."/>
            <person name="Wolf J."/>
            <person name="Bergner S.V."/>
            <person name="Schilhabel M.B."/>
            <person name="Klostermeier U.C."/>
            <person name="Beiko R.G."/>
            <person name="Rosenstiel P."/>
            <person name="Hippler M."/>
            <person name="Laroche J."/>
        </authorList>
    </citation>
    <scope>NUCLEOTIDE SEQUENCE [LARGE SCALE GENOMIC DNA]</scope>
    <source>
        <strain evidence="1 2">CCMP1005</strain>
    </source>
</reference>
<dbReference type="OMA" id="ETVCETE"/>
<evidence type="ECO:0000313" key="2">
    <source>
        <dbReference type="Proteomes" id="UP000266841"/>
    </source>
</evidence>
<sequence>MSAISNKNKWLVVDYDGTVTENDTTPLLPRLASLASGRSSEDLRRRLSQFKELEDEYLALYSEAKNSLDETEDLHCALDGLDHPSTAVTRKVSQSGVLEGLGGVNVSEMSKLISVEGTSGDPVGEASAIQDEDKVSISLRDGVEHTLARILVAGSSGDDGATMTEAWNLGVLSINWSRTLIEASLVQPVLRKRRALLDIDSCDTEIAIWSNDVDEDGSVTLNYEGSVAKKEQIKRIRNRTHEENSNIDGEPFIVYVGDSSTDLLALIEADLGIIMGHKTSAISIARRWGYRVDPLADRHKAGDWTTKGILWTTNDWHEIDKALAEL</sequence>
<accession>K0S3K8</accession>
<dbReference type="AlphaFoldDB" id="K0S3K8"/>
<dbReference type="eggNOG" id="ENOG502QXAI">
    <property type="taxonomic scope" value="Eukaryota"/>
</dbReference>
<evidence type="ECO:0008006" key="3">
    <source>
        <dbReference type="Google" id="ProtNLM"/>
    </source>
</evidence>
<dbReference type="InterPro" id="IPR050849">
    <property type="entry name" value="HAD-like_hydrolase_phosphatase"/>
</dbReference>
<dbReference type="PANTHER" id="PTHR28181">
    <property type="entry name" value="UPF0655 PROTEIN YCR015C"/>
    <property type="match status" value="1"/>
</dbReference>
<dbReference type="InterPro" id="IPR036412">
    <property type="entry name" value="HAD-like_sf"/>
</dbReference>
<dbReference type="EMBL" id="AGNL01022901">
    <property type="protein sequence ID" value="EJK59444.1"/>
    <property type="molecule type" value="Genomic_DNA"/>
</dbReference>
<dbReference type="Proteomes" id="UP000266841">
    <property type="component" value="Unassembled WGS sequence"/>
</dbReference>
<dbReference type="Gene3D" id="3.40.50.1000">
    <property type="entry name" value="HAD superfamily/HAD-like"/>
    <property type="match status" value="1"/>
</dbReference>
<protein>
    <recommendedName>
        <fullName evidence="3">Haloacid dehalogenase-like hydrolase</fullName>
    </recommendedName>
</protein>
<proteinExistence type="predicted"/>
<dbReference type="SUPFAM" id="SSF56784">
    <property type="entry name" value="HAD-like"/>
    <property type="match status" value="1"/>
</dbReference>
<dbReference type="InterPro" id="IPR023214">
    <property type="entry name" value="HAD_sf"/>
</dbReference>
<evidence type="ECO:0000313" key="1">
    <source>
        <dbReference type="EMBL" id="EJK59444.1"/>
    </source>
</evidence>
<keyword evidence="2" id="KW-1185">Reference proteome</keyword>
<gene>
    <name evidence="1" type="ORF">THAOC_20337</name>
</gene>
<dbReference type="PANTHER" id="PTHR28181:SF1">
    <property type="entry name" value="COLD TOLERANCE PROTEIN 1"/>
    <property type="match status" value="1"/>
</dbReference>
<dbReference type="OrthoDB" id="10255128at2759"/>
<comment type="caution">
    <text evidence="1">The sequence shown here is derived from an EMBL/GenBank/DDBJ whole genome shotgun (WGS) entry which is preliminary data.</text>
</comment>